<feature type="domain" description="CRAL-TRIO" evidence="2">
    <location>
        <begin position="135"/>
        <end position="287"/>
    </location>
</feature>
<accession>A0AAD7U7L7</accession>
<dbReference type="SMART" id="SM00516">
    <property type="entry name" value="SEC14"/>
    <property type="match status" value="1"/>
</dbReference>
<evidence type="ECO:0000313" key="4">
    <source>
        <dbReference type="Proteomes" id="UP001230188"/>
    </source>
</evidence>
<dbReference type="InterPro" id="IPR011074">
    <property type="entry name" value="CRAL/TRIO_N_dom"/>
</dbReference>
<dbReference type="PANTHER" id="PTHR45657">
    <property type="entry name" value="CRAL-TRIO DOMAIN-CONTAINING PROTEIN YKL091C-RELATED"/>
    <property type="match status" value="1"/>
</dbReference>
<dbReference type="PROSITE" id="PS50191">
    <property type="entry name" value="CRAL_TRIO"/>
    <property type="match status" value="1"/>
</dbReference>
<comment type="caution">
    <text evidence="3">The sequence shown here is derived from an EMBL/GenBank/DDBJ whole genome shotgun (WGS) entry which is preliminary data.</text>
</comment>
<dbReference type="SUPFAM" id="SSF52087">
    <property type="entry name" value="CRAL/TRIO domain"/>
    <property type="match status" value="1"/>
</dbReference>
<evidence type="ECO:0000256" key="1">
    <source>
        <dbReference type="SAM" id="MobiDB-lite"/>
    </source>
</evidence>
<dbReference type="PANTHER" id="PTHR45657:SF1">
    <property type="entry name" value="CRAL-TRIO DOMAIN-CONTAINING PROTEIN YKL091C-RELATED"/>
    <property type="match status" value="1"/>
</dbReference>
<dbReference type="Pfam" id="PF00650">
    <property type="entry name" value="CRAL_TRIO"/>
    <property type="match status" value="1"/>
</dbReference>
<evidence type="ECO:0000259" key="2">
    <source>
        <dbReference type="PROSITE" id="PS50191"/>
    </source>
</evidence>
<name>A0AAD7U7L7_9STRA</name>
<dbReference type="InterPro" id="IPR036273">
    <property type="entry name" value="CRAL/TRIO_N_dom_sf"/>
</dbReference>
<dbReference type="InterPro" id="IPR001251">
    <property type="entry name" value="CRAL-TRIO_dom"/>
</dbReference>
<sequence>MTSTGSETMVAQEARSEAHEAYDGPEASKVRAVWTLVRDEAQRLERRDGSSFLLLTEPLMLLRFLRARDLDVEAAAAMWHDSAAFRCAKVPRALHEMGAFEDGNGWSWRFHDQAPTVRGTLGCRHGHARRAPFLSKDGEPVLIWRLGRLDVSGIVREGIADVVAMAQVAHLEDALQACRRDDAYVRARCVADLTGLRISAVVPNIKHVKRMLSLTKYYAEVTKSVTFVNAPFGFQTVWDLVSLLLNDHMRSKVKILGTDFRAALAQHACIDPEKLPKSLGGQASDSIMAPCLPVPKNITLPTDAPFLDD</sequence>
<proteinExistence type="predicted"/>
<dbReference type="CDD" id="cd00170">
    <property type="entry name" value="SEC14"/>
    <property type="match status" value="1"/>
</dbReference>
<organism evidence="3 4">
    <name type="scientific">Chrysophaeum taylorii</name>
    <dbReference type="NCBI Taxonomy" id="2483200"/>
    <lineage>
        <taxon>Eukaryota</taxon>
        <taxon>Sar</taxon>
        <taxon>Stramenopiles</taxon>
        <taxon>Ochrophyta</taxon>
        <taxon>Pelagophyceae</taxon>
        <taxon>Pelagomonadales</taxon>
        <taxon>Pelagomonadaceae</taxon>
        <taxon>Chrysophaeum</taxon>
    </lineage>
</organism>
<evidence type="ECO:0000313" key="3">
    <source>
        <dbReference type="EMBL" id="KAJ8598714.1"/>
    </source>
</evidence>
<dbReference type="SUPFAM" id="SSF46938">
    <property type="entry name" value="CRAL/TRIO N-terminal domain"/>
    <property type="match status" value="1"/>
</dbReference>
<dbReference type="SMART" id="SM01100">
    <property type="entry name" value="CRAL_TRIO_N"/>
    <property type="match status" value="1"/>
</dbReference>
<protein>
    <recommendedName>
        <fullName evidence="2">CRAL-TRIO domain-containing protein</fullName>
    </recommendedName>
</protein>
<feature type="compositionally biased region" description="Basic and acidic residues" evidence="1">
    <location>
        <begin position="14"/>
        <end position="23"/>
    </location>
</feature>
<reference evidence="3" key="1">
    <citation type="submission" date="2023-01" db="EMBL/GenBank/DDBJ databases">
        <title>Metagenome sequencing of chrysophaentin producing Chrysophaeum taylorii.</title>
        <authorList>
            <person name="Davison J."/>
            <person name="Bewley C."/>
        </authorList>
    </citation>
    <scope>NUCLEOTIDE SEQUENCE</scope>
    <source>
        <strain evidence="3">NIES-1699</strain>
    </source>
</reference>
<keyword evidence="4" id="KW-1185">Reference proteome</keyword>
<feature type="region of interest" description="Disordered" evidence="1">
    <location>
        <begin position="1"/>
        <end position="23"/>
    </location>
</feature>
<dbReference type="Pfam" id="PF03765">
    <property type="entry name" value="CRAL_TRIO_N"/>
    <property type="match status" value="1"/>
</dbReference>
<dbReference type="InterPro" id="IPR051026">
    <property type="entry name" value="PI/PC_transfer"/>
</dbReference>
<dbReference type="InterPro" id="IPR036865">
    <property type="entry name" value="CRAL-TRIO_dom_sf"/>
</dbReference>
<dbReference type="Gene3D" id="3.40.525.10">
    <property type="entry name" value="CRAL-TRIO lipid binding domain"/>
    <property type="match status" value="1"/>
</dbReference>
<dbReference type="Proteomes" id="UP001230188">
    <property type="component" value="Unassembled WGS sequence"/>
</dbReference>
<gene>
    <name evidence="3" type="ORF">CTAYLR_010778</name>
</gene>
<dbReference type="EMBL" id="JAQMWT010000661">
    <property type="protein sequence ID" value="KAJ8598714.1"/>
    <property type="molecule type" value="Genomic_DNA"/>
</dbReference>
<dbReference type="AlphaFoldDB" id="A0AAD7U7L7"/>